<keyword evidence="2" id="KW-0378">Hydrolase</keyword>
<dbReference type="InterPro" id="IPR000086">
    <property type="entry name" value="NUDIX_hydrolase_dom"/>
</dbReference>
<dbReference type="PANTHER" id="PTHR43046">
    <property type="entry name" value="GDP-MANNOSE MANNOSYL HYDROLASE"/>
    <property type="match status" value="1"/>
</dbReference>
<dbReference type="OrthoDB" id="45616at2157"/>
<dbReference type="Proteomes" id="UP000199215">
    <property type="component" value="Unassembled WGS sequence"/>
</dbReference>
<protein>
    <submittedName>
        <fullName evidence="4">ADP-ribose pyrophosphatase YjhB, NUDIX family</fullName>
    </submittedName>
</protein>
<dbReference type="STRING" id="1267564.SAMN05192561_101700"/>
<comment type="cofactor">
    <cofactor evidence="1">
        <name>Mg(2+)</name>
        <dbReference type="ChEBI" id="CHEBI:18420"/>
    </cofactor>
</comment>
<keyword evidence="5" id="KW-1185">Reference proteome</keyword>
<name>A0A1H6HXA0_9EURY</name>
<sequence>METTRHFTATAYIVNDGATALHDHERLGIRVPPGGHIDRDELPHEAAIREVYEETGLEAELVADRAGIEGPNGRSLPQPAHLLLYDINVDDAGRVGHQHVDHLYFARVPSRVIDPAGSDEVDSNDWHWYTPADLRTSDLDADVIDLGREAIDRVSESPGESGGR</sequence>
<reference evidence="4 5" key="1">
    <citation type="submission" date="2016-10" db="EMBL/GenBank/DDBJ databases">
        <authorList>
            <person name="de Groot N.N."/>
        </authorList>
    </citation>
    <scope>NUCLEOTIDE SEQUENCE [LARGE SCALE GENOMIC DNA]</scope>
    <source>
        <strain evidence="4 5">IBRC-M10418</strain>
    </source>
</reference>
<evidence type="ECO:0000259" key="3">
    <source>
        <dbReference type="PROSITE" id="PS51462"/>
    </source>
</evidence>
<dbReference type="SUPFAM" id="SSF55811">
    <property type="entry name" value="Nudix"/>
    <property type="match status" value="1"/>
</dbReference>
<evidence type="ECO:0000256" key="1">
    <source>
        <dbReference type="ARBA" id="ARBA00001946"/>
    </source>
</evidence>
<dbReference type="AlphaFoldDB" id="A0A1H6HXA0"/>
<evidence type="ECO:0000256" key="2">
    <source>
        <dbReference type="ARBA" id="ARBA00022801"/>
    </source>
</evidence>
<dbReference type="PROSITE" id="PS00893">
    <property type="entry name" value="NUDIX_BOX"/>
    <property type="match status" value="1"/>
</dbReference>
<organism evidence="4 5">
    <name type="scientific">Halopenitus malekzadehii</name>
    <dbReference type="NCBI Taxonomy" id="1267564"/>
    <lineage>
        <taxon>Archaea</taxon>
        <taxon>Methanobacteriati</taxon>
        <taxon>Methanobacteriota</taxon>
        <taxon>Stenosarchaea group</taxon>
        <taxon>Halobacteria</taxon>
        <taxon>Halobacteriales</taxon>
        <taxon>Haloferacaceae</taxon>
        <taxon>Halopenitus</taxon>
    </lineage>
</organism>
<proteinExistence type="predicted"/>
<evidence type="ECO:0000313" key="4">
    <source>
        <dbReference type="EMBL" id="SEH40847.1"/>
    </source>
</evidence>
<dbReference type="PANTHER" id="PTHR43046:SF14">
    <property type="entry name" value="MUTT_NUDIX FAMILY PROTEIN"/>
    <property type="match status" value="1"/>
</dbReference>
<dbReference type="RefSeq" id="WP_092814294.1">
    <property type="nucleotide sequence ID" value="NZ_FNWU01000001.1"/>
</dbReference>
<dbReference type="CDD" id="cd03674">
    <property type="entry name" value="NUDIX_Hydrolase"/>
    <property type="match status" value="1"/>
</dbReference>
<accession>A0A1H6HXA0</accession>
<gene>
    <name evidence="4" type="ORF">SAMN05192561_101700</name>
</gene>
<dbReference type="EMBL" id="FNWU01000001">
    <property type="protein sequence ID" value="SEH40847.1"/>
    <property type="molecule type" value="Genomic_DNA"/>
</dbReference>
<evidence type="ECO:0000313" key="5">
    <source>
        <dbReference type="Proteomes" id="UP000199215"/>
    </source>
</evidence>
<dbReference type="PROSITE" id="PS51462">
    <property type="entry name" value="NUDIX"/>
    <property type="match status" value="1"/>
</dbReference>
<dbReference type="GO" id="GO:0016787">
    <property type="term" value="F:hydrolase activity"/>
    <property type="evidence" value="ECO:0007669"/>
    <property type="project" value="UniProtKB-KW"/>
</dbReference>
<dbReference type="InterPro" id="IPR020084">
    <property type="entry name" value="NUDIX_hydrolase_CS"/>
</dbReference>
<dbReference type="Pfam" id="PF00293">
    <property type="entry name" value="NUDIX"/>
    <property type="match status" value="1"/>
</dbReference>
<feature type="domain" description="Nudix hydrolase" evidence="3">
    <location>
        <begin position="4"/>
        <end position="152"/>
    </location>
</feature>
<dbReference type="Gene3D" id="3.90.79.10">
    <property type="entry name" value="Nucleoside Triphosphate Pyrophosphohydrolase"/>
    <property type="match status" value="1"/>
</dbReference>
<dbReference type="InterPro" id="IPR015797">
    <property type="entry name" value="NUDIX_hydrolase-like_dom_sf"/>
</dbReference>